<evidence type="ECO:0000313" key="1">
    <source>
        <dbReference type="EMBL" id="KAK6637405.1"/>
    </source>
</evidence>
<name>A0ABR1BAZ5_POLSC</name>
<keyword evidence="2" id="KW-1185">Reference proteome</keyword>
<gene>
    <name evidence="1" type="ORF">RUM44_007822</name>
</gene>
<protein>
    <submittedName>
        <fullName evidence="1">Uncharacterized protein</fullName>
    </submittedName>
</protein>
<organism evidence="1 2">
    <name type="scientific">Polyplax serrata</name>
    <name type="common">Common mouse louse</name>
    <dbReference type="NCBI Taxonomy" id="468196"/>
    <lineage>
        <taxon>Eukaryota</taxon>
        <taxon>Metazoa</taxon>
        <taxon>Ecdysozoa</taxon>
        <taxon>Arthropoda</taxon>
        <taxon>Hexapoda</taxon>
        <taxon>Insecta</taxon>
        <taxon>Pterygota</taxon>
        <taxon>Neoptera</taxon>
        <taxon>Paraneoptera</taxon>
        <taxon>Psocodea</taxon>
        <taxon>Troctomorpha</taxon>
        <taxon>Phthiraptera</taxon>
        <taxon>Anoplura</taxon>
        <taxon>Polyplacidae</taxon>
        <taxon>Polyplax</taxon>
    </lineage>
</organism>
<sequence>MIEHLFTLNTNLRTLCEEYTSPSIPYGINWLEIDTLVTALVVRFHPRVEVIRSPEGCEIMCHSVAGRRIHGYGVTHVDDSNNPLYLSQVAWTEHRPVKRKYARQSPVFRLGEWRTWTEVGATVGLLLYNSHNVEAPIACKARRESSGLDHLFRANAGRMAVEHWKRFQGLADELVYPPTDPRSRRLWQELAGEGKLNR</sequence>
<evidence type="ECO:0000313" key="2">
    <source>
        <dbReference type="Proteomes" id="UP001359485"/>
    </source>
</evidence>
<accession>A0ABR1BAZ5</accession>
<proteinExistence type="predicted"/>
<dbReference type="Proteomes" id="UP001359485">
    <property type="component" value="Unassembled WGS sequence"/>
</dbReference>
<dbReference type="EMBL" id="JAWJWF010000002">
    <property type="protein sequence ID" value="KAK6637405.1"/>
    <property type="molecule type" value="Genomic_DNA"/>
</dbReference>
<comment type="caution">
    <text evidence="1">The sequence shown here is derived from an EMBL/GenBank/DDBJ whole genome shotgun (WGS) entry which is preliminary data.</text>
</comment>
<reference evidence="1 2" key="1">
    <citation type="submission" date="2023-09" db="EMBL/GenBank/DDBJ databases">
        <title>Genomes of two closely related lineages of the louse Polyplax serrata with different host specificities.</title>
        <authorList>
            <person name="Martinu J."/>
            <person name="Tarabai H."/>
            <person name="Stefka J."/>
            <person name="Hypsa V."/>
        </authorList>
    </citation>
    <scope>NUCLEOTIDE SEQUENCE [LARGE SCALE GENOMIC DNA]</scope>
    <source>
        <strain evidence="1">98ZLc_SE</strain>
    </source>
</reference>